<reference evidence="2" key="1">
    <citation type="submission" date="2016-01" db="EMBL/GenBank/DDBJ databases">
        <title>Reference transcriptome for the parasite Schistocephalus solidus: insights into the molecular evolution of parasitism.</title>
        <authorList>
            <person name="Hebert F.O."/>
            <person name="Grambauer S."/>
            <person name="Barber I."/>
            <person name="Landry C.R."/>
            <person name="Aubin-Horth N."/>
        </authorList>
    </citation>
    <scope>NUCLEOTIDE SEQUENCE</scope>
</reference>
<dbReference type="EMBL" id="GEEE01003257">
    <property type="protein sequence ID" value="JAP59968.1"/>
    <property type="molecule type" value="Transcribed_RNA"/>
</dbReference>
<protein>
    <submittedName>
        <fullName evidence="2">Uncharacterized protein</fullName>
    </submittedName>
</protein>
<feature type="region of interest" description="Disordered" evidence="1">
    <location>
        <begin position="228"/>
        <end position="288"/>
    </location>
</feature>
<sequence>MTAKDIFISKLTQTLISLISVSDRDWETLLRYTIEDGDRVDDEIEICHLENNKRNLSFHIDSPKTIKFFGHEEIADASELTILQRTNSPKILTNNDDEYGKPVNKIEDEDYSNGKETLRSLSRKSTISNVKYPEYANAGPLYAGISIPELLKVVTQQYPDTMDDYLDEGVASATAMLAARLPYDIVSSVCSSCGQSLGSMASEEGPRPESQCSSLYHRLLSMVIEQAQKMRRSRESSPGRNLGTAHSDARHVTPLESQDFNLPKRNLPVDRRQSAQPELTQSSSKSTLEVSLEGTAHNLEDIELLARNVISYRLSSAIFMKLGWTKNCGSELQQQC</sequence>
<accession>A0A0V0J2T0</accession>
<proteinExistence type="predicted"/>
<name>A0A0V0J2T0_SCHSO</name>
<evidence type="ECO:0000313" key="2">
    <source>
        <dbReference type="EMBL" id="JAP59968.1"/>
    </source>
</evidence>
<feature type="compositionally biased region" description="Polar residues" evidence="1">
    <location>
        <begin position="274"/>
        <end position="288"/>
    </location>
</feature>
<evidence type="ECO:0000256" key="1">
    <source>
        <dbReference type="SAM" id="MobiDB-lite"/>
    </source>
</evidence>
<organism evidence="2">
    <name type="scientific">Schistocephalus solidus</name>
    <name type="common">Tapeworm</name>
    <dbReference type="NCBI Taxonomy" id="70667"/>
    <lineage>
        <taxon>Eukaryota</taxon>
        <taxon>Metazoa</taxon>
        <taxon>Spiralia</taxon>
        <taxon>Lophotrochozoa</taxon>
        <taxon>Platyhelminthes</taxon>
        <taxon>Cestoda</taxon>
        <taxon>Eucestoda</taxon>
        <taxon>Diphyllobothriidea</taxon>
        <taxon>Diphyllobothriidae</taxon>
        <taxon>Schistocephalus</taxon>
    </lineage>
</organism>
<gene>
    <name evidence="2" type="ORF">TR118884</name>
</gene>
<dbReference type="AlphaFoldDB" id="A0A0V0J2T0"/>